<feature type="coiled-coil region" evidence="9">
    <location>
        <begin position="201"/>
        <end position="231"/>
    </location>
</feature>
<feature type="transmembrane region" description="Helical" evidence="10">
    <location>
        <begin position="20"/>
        <end position="41"/>
    </location>
</feature>
<dbReference type="InterPro" id="IPR004358">
    <property type="entry name" value="Sig_transdc_His_kin-like_C"/>
</dbReference>
<evidence type="ECO:0000256" key="8">
    <source>
        <dbReference type="ARBA" id="ARBA00023012"/>
    </source>
</evidence>
<dbReference type="PANTHER" id="PTHR43065:SF10">
    <property type="entry name" value="PEROXIDE STRESS-ACTIVATED HISTIDINE KINASE MAK3"/>
    <property type="match status" value="1"/>
</dbReference>
<keyword evidence="10" id="KW-0472">Membrane</keyword>
<dbReference type="EMBL" id="MAAO01000002">
    <property type="protein sequence ID" value="OUR99864.1"/>
    <property type="molecule type" value="Genomic_DNA"/>
</dbReference>
<evidence type="ECO:0000313" key="12">
    <source>
        <dbReference type="EMBL" id="OUR99864.1"/>
    </source>
</evidence>
<dbReference type="Pfam" id="PF02518">
    <property type="entry name" value="HATPase_c"/>
    <property type="match status" value="1"/>
</dbReference>
<comment type="caution">
    <text evidence="12">The sequence shown here is derived from an EMBL/GenBank/DDBJ whole genome shotgun (WGS) entry which is preliminary data.</text>
</comment>
<feature type="transmembrane region" description="Helical" evidence="10">
    <location>
        <begin position="86"/>
        <end position="106"/>
    </location>
</feature>
<dbReference type="Gene3D" id="1.10.287.130">
    <property type="match status" value="1"/>
</dbReference>
<dbReference type="Gene3D" id="3.30.565.10">
    <property type="entry name" value="Histidine kinase-like ATPase, C-terminal domain"/>
    <property type="match status" value="1"/>
</dbReference>
<dbReference type="InterPro" id="IPR036890">
    <property type="entry name" value="HATPase_C_sf"/>
</dbReference>
<dbReference type="EC" id="2.7.13.3" evidence="2"/>
<dbReference type="PANTHER" id="PTHR43065">
    <property type="entry name" value="SENSOR HISTIDINE KINASE"/>
    <property type="match status" value="1"/>
</dbReference>
<sequence>MEKGKNILSVRRLKHLVENAKVSIFGLILSSFILLYILHPLIPKEILYSWLLLTVLTSILRWYFYHRFLQKFYEDQLIKTEKYENLFSLFAYISSLTYGVFSYWFYDYVPYSIKSFLIIIAAGMCAVAMNGYASSKKIFIPYSILIMSPFAIWYFQQGTQLNYIMCFLIIFFCGMIIKSSLAMNSYIITFMETKQDNEHLLLNLKKRKRQLETTNKDLIKHIEQIDSLKEKLIQQESLAGLGVLTSGLAHEIRNPLNIIINASKILETVIDDLKEEKEKIEPVVTMDLDEAFSDMDISIDLIGKEGKKADEIVGHLLASYTTQEEDQRKPFSINELIEEMADTTLLAMKGKISSSKGILQRNFQKDIPKIKGQRNELSKAIYNLIYNSFEAIDEKYLNDPENYHPLLKISSKKVESSILISIYDNGIGISEKDMKLIFTPFYTTKPTNKATGLGLTVSFEIINNLFKGDIKVESKLGQFTKIEISIPIQSESK</sequence>
<dbReference type="InterPro" id="IPR036097">
    <property type="entry name" value="HisK_dim/P_sf"/>
</dbReference>
<evidence type="ECO:0000256" key="6">
    <source>
        <dbReference type="ARBA" id="ARBA00022777"/>
    </source>
</evidence>
<dbReference type="SUPFAM" id="SSF47384">
    <property type="entry name" value="Homodimeric domain of signal transducing histidine kinase"/>
    <property type="match status" value="1"/>
</dbReference>
<evidence type="ECO:0000259" key="11">
    <source>
        <dbReference type="PROSITE" id="PS50109"/>
    </source>
</evidence>
<keyword evidence="6" id="KW-0418">Kinase</keyword>
<protein>
    <recommendedName>
        <fullName evidence="2">histidine kinase</fullName>
        <ecNumber evidence="2">2.7.13.3</ecNumber>
    </recommendedName>
</protein>
<dbReference type="InterPro" id="IPR005467">
    <property type="entry name" value="His_kinase_dom"/>
</dbReference>
<dbReference type="Proteomes" id="UP000196531">
    <property type="component" value="Unassembled WGS sequence"/>
</dbReference>
<keyword evidence="9" id="KW-0175">Coiled coil</keyword>
<dbReference type="GO" id="GO:0005524">
    <property type="term" value="F:ATP binding"/>
    <property type="evidence" value="ECO:0007669"/>
    <property type="project" value="UniProtKB-KW"/>
</dbReference>
<feature type="transmembrane region" description="Helical" evidence="10">
    <location>
        <begin position="161"/>
        <end position="181"/>
    </location>
</feature>
<evidence type="ECO:0000256" key="10">
    <source>
        <dbReference type="SAM" id="Phobius"/>
    </source>
</evidence>
<name>A0A1Y5FI46_9BACT</name>
<evidence type="ECO:0000256" key="1">
    <source>
        <dbReference type="ARBA" id="ARBA00000085"/>
    </source>
</evidence>
<evidence type="ECO:0000256" key="4">
    <source>
        <dbReference type="ARBA" id="ARBA00022679"/>
    </source>
</evidence>
<dbReference type="PROSITE" id="PS50109">
    <property type="entry name" value="HIS_KIN"/>
    <property type="match status" value="1"/>
</dbReference>
<feature type="transmembrane region" description="Helical" evidence="10">
    <location>
        <begin position="47"/>
        <end position="65"/>
    </location>
</feature>
<feature type="transmembrane region" description="Helical" evidence="10">
    <location>
        <begin position="139"/>
        <end position="155"/>
    </location>
</feature>
<organism evidence="12 13">
    <name type="scientific">Halobacteriovorax marinus</name>
    <dbReference type="NCBI Taxonomy" id="97084"/>
    <lineage>
        <taxon>Bacteria</taxon>
        <taxon>Pseudomonadati</taxon>
        <taxon>Bdellovibrionota</taxon>
        <taxon>Bacteriovoracia</taxon>
        <taxon>Bacteriovoracales</taxon>
        <taxon>Halobacteriovoraceae</taxon>
        <taxon>Halobacteriovorax</taxon>
    </lineage>
</organism>
<keyword evidence="4" id="KW-0808">Transferase</keyword>
<feature type="transmembrane region" description="Helical" evidence="10">
    <location>
        <begin position="112"/>
        <end position="132"/>
    </location>
</feature>
<feature type="domain" description="Histidine kinase" evidence="11">
    <location>
        <begin position="247"/>
        <end position="490"/>
    </location>
</feature>
<accession>A0A1Y5FI46</accession>
<keyword evidence="5" id="KW-0547">Nucleotide-binding</keyword>
<proteinExistence type="predicted"/>
<evidence type="ECO:0000256" key="5">
    <source>
        <dbReference type="ARBA" id="ARBA00022741"/>
    </source>
</evidence>
<keyword evidence="3" id="KW-0597">Phosphoprotein</keyword>
<dbReference type="PRINTS" id="PR00344">
    <property type="entry name" value="BCTRLSENSOR"/>
</dbReference>
<keyword evidence="10" id="KW-1133">Transmembrane helix</keyword>
<comment type="catalytic activity">
    <reaction evidence="1">
        <text>ATP + protein L-histidine = ADP + protein N-phospho-L-histidine.</text>
        <dbReference type="EC" id="2.7.13.3"/>
    </reaction>
</comment>
<reference evidence="13" key="1">
    <citation type="journal article" date="2017" name="Proc. Natl. Acad. Sci. U.S.A.">
        <title>Simulation of Deepwater Horizon oil plume reveals substrate specialization within a complex community of hydrocarbon-degraders.</title>
        <authorList>
            <person name="Hu P."/>
            <person name="Dubinsky E.A."/>
            <person name="Probst A.J."/>
            <person name="Wang J."/>
            <person name="Sieber C.M.K."/>
            <person name="Tom L.M."/>
            <person name="Gardinali P."/>
            <person name="Banfield J.F."/>
            <person name="Atlas R.M."/>
            <person name="Andersen G.L."/>
        </authorList>
    </citation>
    <scope>NUCLEOTIDE SEQUENCE [LARGE SCALE GENOMIC DNA]</scope>
</reference>
<evidence type="ECO:0000256" key="2">
    <source>
        <dbReference type="ARBA" id="ARBA00012438"/>
    </source>
</evidence>
<dbReference type="GO" id="GO:0000155">
    <property type="term" value="F:phosphorelay sensor kinase activity"/>
    <property type="evidence" value="ECO:0007669"/>
    <property type="project" value="InterPro"/>
</dbReference>
<evidence type="ECO:0000256" key="9">
    <source>
        <dbReference type="SAM" id="Coils"/>
    </source>
</evidence>
<dbReference type="SUPFAM" id="SSF55874">
    <property type="entry name" value="ATPase domain of HSP90 chaperone/DNA topoisomerase II/histidine kinase"/>
    <property type="match status" value="1"/>
</dbReference>
<evidence type="ECO:0000256" key="3">
    <source>
        <dbReference type="ARBA" id="ARBA00022553"/>
    </source>
</evidence>
<gene>
    <name evidence="12" type="ORF">A9Q84_02215</name>
</gene>
<dbReference type="InterPro" id="IPR003661">
    <property type="entry name" value="HisK_dim/P_dom"/>
</dbReference>
<keyword evidence="7" id="KW-0067">ATP-binding</keyword>
<dbReference type="InterPro" id="IPR003594">
    <property type="entry name" value="HATPase_dom"/>
</dbReference>
<dbReference type="SMART" id="SM00387">
    <property type="entry name" value="HATPase_c"/>
    <property type="match status" value="1"/>
</dbReference>
<keyword evidence="8" id="KW-0902">Two-component regulatory system</keyword>
<dbReference type="AlphaFoldDB" id="A0A1Y5FI46"/>
<evidence type="ECO:0000313" key="13">
    <source>
        <dbReference type="Proteomes" id="UP000196531"/>
    </source>
</evidence>
<dbReference type="CDD" id="cd00082">
    <property type="entry name" value="HisKA"/>
    <property type="match status" value="1"/>
</dbReference>
<evidence type="ECO:0000256" key="7">
    <source>
        <dbReference type="ARBA" id="ARBA00022840"/>
    </source>
</evidence>
<keyword evidence="10" id="KW-0812">Transmembrane</keyword>